<protein>
    <submittedName>
        <fullName evidence="2">Serine hydrolase</fullName>
    </submittedName>
</protein>
<organism evidence="2 3">
    <name type="scientific">Kibdelosporangium aridum</name>
    <dbReference type="NCBI Taxonomy" id="2030"/>
    <lineage>
        <taxon>Bacteria</taxon>
        <taxon>Bacillati</taxon>
        <taxon>Actinomycetota</taxon>
        <taxon>Actinomycetes</taxon>
        <taxon>Pseudonocardiales</taxon>
        <taxon>Pseudonocardiaceae</taxon>
        <taxon>Kibdelosporangium</taxon>
    </lineage>
</organism>
<dbReference type="SUPFAM" id="SSF56601">
    <property type="entry name" value="beta-lactamase/transpeptidase-like"/>
    <property type="match status" value="1"/>
</dbReference>
<proteinExistence type="predicted"/>
<dbReference type="Pfam" id="PF00144">
    <property type="entry name" value="Beta-lactamase"/>
    <property type="match status" value="1"/>
</dbReference>
<dbReference type="AlphaFoldDB" id="A0A428YZY6"/>
<dbReference type="GO" id="GO:0016787">
    <property type="term" value="F:hydrolase activity"/>
    <property type="evidence" value="ECO:0007669"/>
    <property type="project" value="UniProtKB-KW"/>
</dbReference>
<dbReference type="PANTHER" id="PTHR46825:SF7">
    <property type="entry name" value="D-ALANYL-D-ALANINE CARBOXYPEPTIDASE"/>
    <property type="match status" value="1"/>
</dbReference>
<evidence type="ECO:0000259" key="1">
    <source>
        <dbReference type="Pfam" id="PF00144"/>
    </source>
</evidence>
<dbReference type="PANTHER" id="PTHR46825">
    <property type="entry name" value="D-ALANYL-D-ALANINE-CARBOXYPEPTIDASE/ENDOPEPTIDASE AMPH"/>
    <property type="match status" value="1"/>
</dbReference>
<evidence type="ECO:0000313" key="2">
    <source>
        <dbReference type="EMBL" id="RSM77307.1"/>
    </source>
</evidence>
<keyword evidence="2" id="KW-0378">Hydrolase</keyword>
<comment type="caution">
    <text evidence="2">The sequence shown here is derived from an EMBL/GenBank/DDBJ whole genome shotgun (WGS) entry which is preliminary data.</text>
</comment>
<dbReference type="Gene3D" id="3.40.710.10">
    <property type="entry name" value="DD-peptidase/beta-lactamase superfamily"/>
    <property type="match status" value="1"/>
</dbReference>
<name>A0A428YZY6_KIBAR</name>
<reference evidence="2 3" key="1">
    <citation type="submission" date="2018-05" db="EMBL/GenBank/DDBJ databases">
        <title>Evolution of GPA BGCs.</title>
        <authorList>
            <person name="Waglechner N."/>
            <person name="Wright G.D."/>
        </authorList>
    </citation>
    <scope>NUCLEOTIDE SEQUENCE [LARGE SCALE GENOMIC DNA]</scope>
    <source>
        <strain evidence="2 3">A82846</strain>
    </source>
</reference>
<sequence length="368" mass="40363">MIGATVAVTMVAALMSPPGGYDRSTLQRDLDGLRDAGLVGVKAEVDTGPREFTAVSGVADRATGKPVSHRGFFRMGSTGKTFVAVVILQLVAERKMSLDDTVERWLPGVVRGKDNDGTKISVRQLLQHTSGLHNYTNELPIFTYEEYLKHRFDQYRPEQLVAGAMRFPRDFAPGTSWKYSNTNYLLAGMIIEKVTGRGWYDQVTRRILKPLLLKDTFSPGSWPGLPYPHSKGYTKYPGTSEYVDTTLINMSWAGAVGDMITTTADMTRFWRALLGGKLLPPKQMAQMRTTVPENTPKRAYGLGIGTIELSCGGVAWGHGGNALGYAHRNGFSDDGGRGMVMIQTSRQMGGPTEPLTDQAIDRMLCATK</sequence>
<dbReference type="EMBL" id="QHKI01000041">
    <property type="protein sequence ID" value="RSM77307.1"/>
    <property type="molecule type" value="Genomic_DNA"/>
</dbReference>
<dbReference type="InterPro" id="IPR012338">
    <property type="entry name" value="Beta-lactam/transpept-like"/>
</dbReference>
<dbReference type="Proteomes" id="UP000287547">
    <property type="component" value="Unassembled WGS sequence"/>
</dbReference>
<evidence type="ECO:0000313" key="3">
    <source>
        <dbReference type="Proteomes" id="UP000287547"/>
    </source>
</evidence>
<dbReference type="OrthoDB" id="503788at2"/>
<dbReference type="InterPro" id="IPR050491">
    <property type="entry name" value="AmpC-like"/>
</dbReference>
<feature type="domain" description="Beta-lactamase-related" evidence="1">
    <location>
        <begin position="45"/>
        <end position="347"/>
    </location>
</feature>
<accession>A0A428YZY6</accession>
<dbReference type="RefSeq" id="WP_037267269.1">
    <property type="nucleotide sequence ID" value="NZ_QHKI01000041.1"/>
</dbReference>
<dbReference type="InterPro" id="IPR001466">
    <property type="entry name" value="Beta-lactam-related"/>
</dbReference>
<gene>
    <name evidence="2" type="ORF">DMH04_35235</name>
</gene>